<dbReference type="GO" id="GO:0003677">
    <property type="term" value="F:DNA binding"/>
    <property type="evidence" value="ECO:0007669"/>
    <property type="project" value="InterPro"/>
</dbReference>
<dbReference type="SUPFAM" id="SSF47413">
    <property type="entry name" value="lambda repressor-like DNA-binding domains"/>
    <property type="match status" value="1"/>
</dbReference>
<dbReference type="AlphaFoldDB" id="A0A929BE95"/>
<dbReference type="Proteomes" id="UP000598360">
    <property type="component" value="Unassembled WGS sequence"/>
</dbReference>
<evidence type="ECO:0000313" key="3">
    <source>
        <dbReference type="Proteomes" id="UP000598360"/>
    </source>
</evidence>
<reference evidence="2" key="1">
    <citation type="submission" date="2020-10" db="EMBL/GenBank/DDBJ databases">
        <title>Diversity and distribution of actinomycetes associated with coral in the coast of Hainan.</title>
        <authorList>
            <person name="Li F."/>
        </authorList>
    </citation>
    <scope>NUCLEOTIDE SEQUENCE</scope>
    <source>
        <strain evidence="2">HNM0983</strain>
    </source>
</reference>
<comment type="caution">
    <text evidence="2">The sequence shown here is derived from an EMBL/GenBank/DDBJ whole genome shotgun (WGS) entry which is preliminary data.</text>
</comment>
<dbReference type="EMBL" id="JADEYC010000030">
    <property type="protein sequence ID" value="MBE9375993.1"/>
    <property type="molecule type" value="Genomic_DNA"/>
</dbReference>
<dbReference type="Gene3D" id="1.10.260.40">
    <property type="entry name" value="lambda repressor-like DNA-binding domains"/>
    <property type="match status" value="1"/>
</dbReference>
<evidence type="ECO:0000259" key="1">
    <source>
        <dbReference type="PROSITE" id="PS50943"/>
    </source>
</evidence>
<accession>A0A929BE95</accession>
<dbReference type="RefSeq" id="WP_193929441.1">
    <property type="nucleotide sequence ID" value="NZ_JADEYC010000030.1"/>
</dbReference>
<gene>
    <name evidence="2" type="ORF">IQ251_16195</name>
</gene>
<dbReference type="Pfam" id="PF13560">
    <property type="entry name" value="HTH_31"/>
    <property type="match status" value="1"/>
</dbReference>
<dbReference type="PROSITE" id="PS50943">
    <property type="entry name" value="HTH_CROC1"/>
    <property type="match status" value="1"/>
</dbReference>
<dbReference type="Pfam" id="PF19054">
    <property type="entry name" value="DUF5753"/>
    <property type="match status" value="1"/>
</dbReference>
<organism evidence="2 3">
    <name type="scientific">Saccharopolyspora montiporae</name>
    <dbReference type="NCBI Taxonomy" id="2781240"/>
    <lineage>
        <taxon>Bacteria</taxon>
        <taxon>Bacillati</taxon>
        <taxon>Actinomycetota</taxon>
        <taxon>Actinomycetes</taxon>
        <taxon>Pseudonocardiales</taxon>
        <taxon>Pseudonocardiaceae</taxon>
        <taxon>Saccharopolyspora</taxon>
    </lineage>
</organism>
<dbReference type="InterPro" id="IPR010982">
    <property type="entry name" value="Lambda_DNA-bd_dom_sf"/>
</dbReference>
<keyword evidence="3" id="KW-1185">Reference proteome</keyword>
<dbReference type="InterPro" id="IPR001387">
    <property type="entry name" value="Cro/C1-type_HTH"/>
</dbReference>
<proteinExistence type="predicted"/>
<evidence type="ECO:0000313" key="2">
    <source>
        <dbReference type="EMBL" id="MBE9375993.1"/>
    </source>
</evidence>
<dbReference type="InterPro" id="IPR043917">
    <property type="entry name" value="DUF5753"/>
</dbReference>
<protein>
    <submittedName>
        <fullName evidence="2">Helix-turn-helix domain-containing protein</fullName>
    </submittedName>
</protein>
<feature type="domain" description="HTH cro/C1-type" evidence="1">
    <location>
        <begin position="15"/>
        <end position="68"/>
    </location>
</feature>
<sequence>MATPTVRRLQLGNELRHARTAAGLELTDAAKILDCAPTKISRLELGQSGITKGDLLLLLHEYGDTEEHKQWMVELARTRSARGRWSGYRAAFPEWFRQYVDLETDANDIRQIQNEIIPGILQVEAYIRALHAATPRADGDELDARVKARQERQTIFTRESPPNASFVLSESCLRRQIGEAEVMREQIAYLMKMALLDNIHLQVIPFGAQTFGGDMSFDFTLLTIPTPGGDDLEFVYIESYDDARYLDGKDSVAAYGGLWNRVQAAALGPKESLKLLEAVDGEYRNG</sequence>
<name>A0A929BE95_9PSEU</name>